<feature type="transmembrane region" description="Helical" evidence="5">
    <location>
        <begin position="125"/>
        <end position="149"/>
    </location>
</feature>
<feature type="transmembrane region" description="Helical" evidence="5">
    <location>
        <begin position="356"/>
        <end position="376"/>
    </location>
</feature>
<keyword evidence="8" id="KW-1185">Reference proteome</keyword>
<evidence type="ECO:0000256" key="4">
    <source>
        <dbReference type="ARBA" id="ARBA00023136"/>
    </source>
</evidence>
<feature type="transmembrane region" description="Helical" evidence="5">
    <location>
        <begin position="70"/>
        <end position="91"/>
    </location>
</feature>
<reference evidence="7 8" key="1">
    <citation type="submission" date="2023-10" db="EMBL/GenBank/DDBJ databases">
        <title>Characteristics and mechanism of a salt-tolerant marine origin heterotrophic nitrifying- aerobic denitrifying bacteria Marinobacter xestospongiae HN1.</title>
        <authorList>
            <person name="Qi R."/>
        </authorList>
    </citation>
    <scope>NUCLEOTIDE SEQUENCE [LARGE SCALE GENOMIC DNA]</scope>
    <source>
        <strain evidence="7 8">HN1</strain>
    </source>
</reference>
<dbReference type="PANTHER" id="PTHR37422">
    <property type="entry name" value="TEICHURONIC ACID BIOSYNTHESIS PROTEIN TUAE"/>
    <property type="match status" value="1"/>
</dbReference>
<dbReference type="GO" id="GO:0016874">
    <property type="term" value="F:ligase activity"/>
    <property type="evidence" value="ECO:0007669"/>
    <property type="project" value="UniProtKB-KW"/>
</dbReference>
<evidence type="ECO:0000313" key="7">
    <source>
        <dbReference type="EMBL" id="MDV2080244.1"/>
    </source>
</evidence>
<keyword evidence="2 5" id="KW-0812">Transmembrane</keyword>
<dbReference type="InterPro" id="IPR051533">
    <property type="entry name" value="WaaL-like"/>
</dbReference>
<feature type="transmembrane region" description="Helical" evidence="5">
    <location>
        <begin position="388"/>
        <end position="413"/>
    </location>
</feature>
<organism evidence="7 8">
    <name type="scientific">Marinobacter xestospongiae</name>
    <dbReference type="NCBI Taxonomy" id="994319"/>
    <lineage>
        <taxon>Bacteria</taxon>
        <taxon>Pseudomonadati</taxon>
        <taxon>Pseudomonadota</taxon>
        <taxon>Gammaproteobacteria</taxon>
        <taxon>Pseudomonadales</taxon>
        <taxon>Marinobacteraceae</taxon>
        <taxon>Marinobacter</taxon>
    </lineage>
</organism>
<gene>
    <name evidence="7" type="ORF">RYS15_16270</name>
</gene>
<dbReference type="InterPro" id="IPR007016">
    <property type="entry name" value="O-antigen_ligase-rel_domated"/>
</dbReference>
<sequence>MSKMLSSDQWHNPLAPRLPHWLGWLFVVVGFGYALVLFTPLERPKLIDIAFLVMGLVAFVRYSPLARGGGAPWLLGLVTLQLVITWALLMLDFPDLARSGPTLEDFLDKFVFLFLALALAGQRRWVVGVLGCAAVLILLMPWILGNGWADFRLGLAGGRVGFGLNPIRTALYFSVVVLGLMAFVRPLVASPTFSWLRLGLWAGLMAYAAVVILMTQTRGVLLALVLMLAVMAVLTLRSLPRLRRLPVRYWLGGLCLLVAIGGMVVQSGLLGSNVQRFQSEADVIDAVTSSDEGLEIPNSSWGLRVQFWQLGIERIAERPLAGWGYRSARHFLEEAAQESPQFRGYRQLHNSYLEAGISYGVGGMLLLVGLFGWVLWRCRVAYHGGGMGIGFYLFSVTSIGFVMCCSLVYGLLFSDDHGLNLYTLVMGCALSMSYAGKGDISDAGEAVAGSR</sequence>
<proteinExistence type="predicted"/>
<dbReference type="EMBL" id="JAWIIJ010000012">
    <property type="protein sequence ID" value="MDV2080244.1"/>
    <property type="molecule type" value="Genomic_DNA"/>
</dbReference>
<evidence type="ECO:0000256" key="3">
    <source>
        <dbReference type="ARBA" id="ARBA00022989"/>
    </source>
</evidence>
<feature type="transmembrane region" description="Helical" evidence="5">
    <location>
        <begin position="20"/>
        <end position="39"/>
    </location>
</feature>
<accession>A0ABU3W151</accession>
<feature type="domain" description="O-antigen ligase-related" evidence="6">
    <location>
        <begin position="204"/>
        <end position="368"/>
    </location>
</feature>
<dbReference type="Pfam" id="PF04932">
    <property type="entry name" value="Wzy_C"/>
    <property type="match status" value="1"/>
</dbReference>
<evidence type="ECO:0000256" key="2">
    <source>
        <dbReference type="ARBA" id="ARBA00022692"/>
    </source>
</evidence>
<protein>
    <submittedName>
        <fullName evidence="7">O-antigen ligase family protein</fullName>
    </submittedName>
</protein>
<evidence type="ECO:0000256" key="5">
    <source>
        <dbReference type="SAM" id="Phobius"/>
    </source>
</evidence>
<feature type="transmembrane region" description="Helical" evidence="5">
    <location>
        <begin position="46"/>
        <end position="64"/>
    </location>
</feature>
<evidence type="ECO:0000256" key="1">
    <source>
        <dbReference type="ARBA" id="ARBA00004141"/>
    </source>
</evidence>
<keyword evidence="3 5" id="KW-1133">Transmembrane helix</keyword>
<dbReference type="PANTHER" id="PTHR37422:SF13">
    <property type="entry name" value="LIPOPOLYSACCHARIDE BIOSYNTHESIS PROTEIN PA4999-RELATED"/>
    <property type="match status" value="1"/>
</dbReference>
<evidence type="ECO:0000259" key="6">
    <source>
        <dbReference type="Pfam" id="PF04932"/>
    </source>
</evidence>
<feature type="transmembrane region" description="Helical" evidence="5">
    <location>
        <begin position="249"/>
        <end position="269"/>
    </location>
</feature>
<feature type="transmembrane region" description="Helical" evidence="5">
    <location>
        <begin position="220"/>
        <end position="237"/>
    </location>
</feature>
<feature type="transmembrane region" description="Helical" evidence="5">
    <location>
        <begin position="195"/>
        <end position="214"/>
    </location>
</feature>
<dbReference type="RefSeq" id="WP_316974680.1">
    <property type="nucleotide sequence ID" value="NZ_JAWIIJ010000012.1"/>
</dbReference>
<dbReference type="Proteomes" id="UP001269819">
    <property type="component" value="Unassembled WGS sequence"/>
</dbReference>
<comment type="caution">
    <text evidence="7">The sequence shown here is derived from an EMBL/GenBank/DDBJ whole genome shotgun (WGS) entry which is preliminary data.</text>
</comment>
<keyword evidence="7" id="KW-0436">Ligase</keyword>
<evidence type="ECO:0000313" key="8">
    <source>
        <dbReference type="Proteomes" id="UP001269819"/>
    </source>
</evidence>
<name>A0ABU3W151_9GAMM</name>
<comment type="subcellular location">
    <subcellularLocation>
        <location evidence="1">Membrane</location>
        <topology evidence="1">Multi-pass membrane protein</topology>
    </subcellularLocation>
</comment>
<keyword evidence="4 5" id="KW-0472">Membrane</keyword>
<feature type="transmembrane region" description="Helical" evidence="5">
    <location>
        <begin position="169"/>
        <end position="188"/>
    </location>
</feature>